<dbReference type="AlphaFoldDB" id="A0A0P7IFU5"/>
<evidence type="ECO:0000313" key="3">
    <source>
        <dbReference type="Proteomes" id="UP000050471"/>
    </source>
</evidence>
<evidence type="ECO:0000259" key="1">
    <source>
        <dbReference type="Pfam" id="PF00535"/>
    </source>
</evidence>
<sequence length="347" mass="40980">MIPATPAQTAPADVKYDGHAVDISVIVTTYNHAKTAWRCIESILTQRTKFTFEIIVGDDGSTDGTIKLLERVAKLAPHIVRLYEAPRFENTYRLGYPTARHLHSDLITKARGRFITFIDGDDFYMDERKLDLQASFLDQEEEYVACCHDTGIWRGKRFLRRHLETRQRDNEVTFDAVASGDKYFFLHSFMYRRIFPMGTVPERFKEPYFTDYGIALYFLEHGKCRYMDRPMTAYNITGAGVWSSLTQLEKLRSRLWIREDLMQLYDGEKKTALWVGWYQNLRIYRNEVLKALKRTKNPLILVNLALTTLHLMWGYPKYRRFVRKYRETYLDGSELRTARRINLFEPQ</sequence>
<organism evidence="2 3">
    <name type="scientific">Aliiroseovarius crassostreae</name>
    <dbReference type="NCBI Taxonomy" id="154981"/>
    <lineage>
        <taxon>Bacteria</taxon>
        <taxon>Pseudomonadati</taxon>
        <taxon>Pseudomonadota</taxon>
        <taxon>Alphaproteobacteria</taxon>
        <taxon>Rhodobacterales</taxon>
        <taxon>Paracoccaceae</taxon>
        <taxon>Aliiroseovarius</taxon>
    </lineage>
</organism>
<dbReference type="Pfam" id="PF00535">
    <property type="entry name" value="Glycos_transf_2"/>
    <property type="match status" value="1"/>
</dbReference>
<dbReference type="EMBL" id="LKBA01000010">
    <property type="protein sequence ID" value="KPN62784.1"/>
    <property type="molecule type" value="Genomic_DNA"/>
</dbReference>
<dbReference type="InterPro" id="IPR050834">
    <property type="entry name" value="Glycosyltransf_2"/>
</dbReference>
<keyword evidence="3" id="KW-1185">Reference proteome</keyword>
<protein>
    <recommendedName>
        <fullName evidence="1">Glycosyltransferase 2-like domain-containing protein</fullName>
    </recommendedName>
</protein>
<name>A0A0P7IFU5_9RHOB</name>
<dbReference type="Proteomes" id="UP000050471">
    <property type="component" value="Unassembled WGS sequence"/>
</dbReference>
<dbReference type="OrthoDB" id="5291101at2"/>
<dbReference type="Gene3D" id="3.90.550.10">
    <property type="entry name" value="Spore Coat Polysaccharide Biosynthesis Protein SpsA, Chain A"/>
    <property type="match status" value="1"/>
</dbReference>
<proteinExistence type="predicted"/>
<dbReference type="RefSeq" id="WP_055191180.1">
    <property type="nucleotide sequence ID" value="NZ_FPBS01000024.1"/>
</dbReference>
<dbReference type="InterPro" id="IPR029044">
    <property type="entry name" value="Nucleotide-diphossugar_trans"/>
</dbReference>
<dbReference type="PANTHER" id="PTHR43685">
    <property type="entry name" value="GLYCOSYLTRANSFERASE"/>
    <property type="match status" value="1"/>
</dbReference>
<gene>
    <name evidence="2" type="ORF">AKJ29_01165</name>
</gene>
<accession>A0A0P7IFU5</accession>
<dbReference type="PANTHER" id="PTHR43685:SF11">
    <property type="entry name" value="GLYCOSYLTRANSFERASE TAGX-RELATED"/>
    <property type="match status" value="1"/>
</dbReference>
<reference evidence="2 3" key="1">
    <citation type="submission" date="2015-09" db="EMBL/GenBank/DDBJ databases">
        <title>Draft genome sequence of Aliiroseovarius crassostreae CV919-312TSm, the causative agent of Roseovarius Oyster Disease (formerly Juvenile Oyster Disease).</title>
        <authorList>
            <person name="Kessner L."/>
            <person name="Spinard E."/>
            <person name="Nelson D."/>
        </authorList>
    </citation>
    <scope>NUCLEOTIDE SEQUENCE [LARGE SCALE GENOMIC DNA]</scope>
    <source>
        <strain evidence="2 3">CV919-312</strain>
    </source>
</reference>
<comment type="caution">
    <text evidence="2">The sequence shown here is derived from an EMBL/GenBank/DDBJ whole genome shotgun (WGS) entry which is preliminary data.</text>
</comment>
<dbReference type="SUPFAM" id="SSF53448">
    <property type="entry name" value="Nucleotide-diphospho-sugar transferases"/>
    <property type="match status" value="1"/>
</dbReference>
<dbReference type="STRING" id="154981.AKJ29_01165"/>
<feature type="domain" description="Glycosyltransferase 2-like" evidence="1">
    <location>
        <begin position="24"/>
        <end position="189"/>
    </location>
</feature>
<dbReference type="CDD" id="cd00761">
    <property type="entry name" value="Glyco_tranf_GTA_type"/>
    <property type="match status" value="1"/>
</dbReference>
<dbReference type="InterPro" id="IPR001173">
    <property type="entry name" value="Glyco_trans_2-like"/>
</dbReference>
<evidence type="ECO:0000313" key="2">
    <source>
        <dbReference type="EMBL" id="KPN62784.1"/>
    </source>
</evidence>